<keyword evidence="3" id="KW-1185">Reference proteome</keyword>
<organism evidence="2 3">
    <name type="scientific">Afipia broomeae ATCC 49717</name>
    <dbReference type="NCBI Taxonomy" id="883078"/>
    <lineage>
        <taxon>Bacteria</taxon>
        <taxon>Pseudomonadati</taxon>
        <taxon>Pseudomonadota</taxon>
        <taxon>Alphaproteobacteria</taxon>
        <taxon>Hyphomicrobiales</taxon>
        <taxon>Nitrobacteraceae</taxon>
        <taxon>Afipia</taxon>
    </lineage>
</organism>
<protein>
    <submittedName>
        <fullName evidence="2">Uncharacterized protein</fullName>
    </submittedName>
</protein>
<keyword evidence="1" id="KW-0812">Transmembrane</keyword>
<dbReference type="Proteomes" id="UP000001096">
    <property type="component" value="Unassembled WGS sequence"/>
</dbReference>
<keyword evidence="1" id="KW-1133">Transmembrane helix</keyword>
<accession>K8PL40</accession>
<dbReference type="EMBL" id="AGWX01000001">
    <property type="protein sequence ID" value="EKS41494.1"/>
    <property type="molecule type" value="Genomic_DNA"/>
</dbReference>
<name>K8PL40_9BRAD</name>
<feature type="transmembrane region" description="Helical" evidence="1">
    <location>
        <begin position="12"/>
        <end position="33"/>
    </location>
</feature>
<gene>
    <name evidence="2" type="ORF">HMPREF9695_00586</name>
</gene>
<dbReference type="HOGENOM" id="CLU_3371588_0_0_5"/>
<evidence type="ECO:0000313" key="3">
    <source>
        <dbReference type="Proteomes" id="UP000001096"/>
    </source>
</evidence>
<evidence type="ECO:0000256" key="1">
    <source>
        <dbReference type="SAM" id="Phobius"/>
    </source>
</evidence>
<dbReference type="AlphaFoldDB" id="K8PL40"/>
<reference evidence="2 3" key="1">
    <citation type="submission" date="2012-04" db="EMBL/GenBank/DDBJ databases">
        <title>The Genome Sequence of Afipia broomeae ATCC 49717.</title>
        <authorList>
            <consortium name="The Broad Institute Genome Sequencing Platform"/>
            <person name="Earl A."/>
            <person name="Ward D."/>
            <person name="Feldgarden M."/>
            <person name="Gevers D."/>
            <person name="Huys G."/>
            <person name="Walker B."/>
            <person name="Young S.K."/>
            <person name="Zeng Q."/>
            <person name="Gargeya S."/>
            <person name="Fitzgerald M."/>
            <person name="Haas B."/>
            <person name="Abouelleil A."/>
            <person name="Alvarado L."/>
            <person name="Arachchi H.M."/>
            <person name="Berlin A."/>
            <person name="Chapman S.B."/>
            <person name="Goldberg J."/>
            <person name="Griggs A."/>
            <person name="Gujja S."/>
            <person name="Hansen M."/>
            <person name="Howarth C."/>
            <person name="Imamovic A."/>
            <person name="Larimer J."/>
            <person name="McCowen C."/>
            <person name="Montmayeur A."/>
            <person name="Murphy C."/>
            <person name="Neiman D."/>
            <person name="Pearson M."/>
            <person name="Priest M."/>
            <person name="Roberts A."/>
            <person name="Saif S."/>
            <person name="Shea T."/>
            <person name="Sisk P."/>
            <person name="Sykes S."/>
            <person name="Wortman J."/>
            <person name="Nusbaum C."/>
            <person name="Birren B."/>
        </authorList>
    </citation>
    <scope>NUCLEOTIDE SEQUENCE [LARGE SCALE GENOMIC DNA]</scope>
    <source>
        <strain evidence="2 3">ATCC 49717</strain>
    </source>
</reference>
<comment type="caution">
    <text evidence="2">The sequence shown here is derived from an EMBL/GenBank/DDBJ whole genome shotgun (WGS) entry which is preliminary data.</text>
</comment>
<evidence type="ECO:0000313" key="2">
    <source>
        <dbReference type="EMBL" id="EKS41494.1"/>
    </source>
</evidence>
<sequence>MSSIQLKRVCNGFLCACYSGVALLGASLLLFMLR</sequence>
<keyword evidence="1" id="KW-0472">Membrane</keyword>
<proteinExistence type="predicted"/>